<protein>
    <submittedName>
        <fullName evidence="1">Uncharacterized protein</fullName>
    </submittedName>
</protein>
<dbReference type="Proteomes" id="UP000694892">
    <property type="component" value="Chromosome 7L"/>
</dbReference>
<organism evidence="1 2">
    <name type="scientific">Xenopus laevis</name>
    <name type="common">African clawed frog</name>
    <dbReference type="NCBI Taxonomy" id="8355"/>
    <lineage>
        <taxon>Eukaryota</taxon>
        <taxon>Metazoa</taxon>
        <taxon>Chordata</taxon>
        <taxon>Craniata</taxon>
        <taxon>Vertebrata</taxon>
        <taxon>Euteleostomi</taxon>
        <taxon>Amphibia</taxon>
        <taxon>Batrachia</taxon>
        <taxon>Anura</taxon>
        <taxon>Pipoidea</taxon>
        <taxon>Pipidae</taxon>
        <taxon>Xenopodinae</taxon>
        <taxon>Xenopus</taxon>
        <taxon>Xenopus</taxon>
    </lineage>
</organism>
<name>A0A974CE66_XENLA</name>
<sequence>MTVCRRNICLDLGQKWVTHAASRPSHPCYFKLNIYLSPNIELRCYVRGIWELARLWLACCRYMYEGYRLMVASVCAQKPLCCK</sequence>
<dbReference type="AlphaFoldDB" id="A0A974CE66"/>
<proteinExistence type="predicted"/>
<dbReference type="EMBL" id="CM004478">
    <property type="protein sequence ID" value="OCT71458.1"/>
    <property type="molecule type" value="Genomic_DNA"/>
</dbReference>
<evidence type="ECO:0000313" key="2">
    <source>
        <dbReference type="Proteomes" id="UP000694892"/>
    </source>
</evidence>
<reference evidence="2" key="1">
    <citation type="journal article" date="2016" name="Nature">
        <title>Genome evolution in the allotetraploid frog Xenopus laevis.</title>
        <authorList>
            <person name="Session A.M."/>
            <person name="Uno Y."/>
            <person name="Kwon T."/>
            <person name="Chapman J.A."/>
            <person name="Toyoda A."/>
            <person name="Takahashi S."/>
            <person name="Fukui A."/>
            <person name="Hikosaka A."/>
            <person name="Suzuki A."/>
            <person name="Kondo M."/>
            <person name="van Heeringen S.J."/>
            <person name="Quigley I."/>
            <person name="Heinz S."/>
            <person name="Ogino H."/>
            <person name="Ochi H."/>
            <person name="Hellsten U."/>
            <person name="Lyons J.B."/>
            <person name="Simakov O."/>
            <person name="Putnam N."/>
            <person name="Stites J."/>
            <person name="Kuroki Y."/>
            <person name="Tanaka T."/>
            <person name="Michiue T."/>
            <person name="Watanabe M."/>
            <person name="Bogdanovic O."/>
            <person name="Lister R."/>
            <person name="Georgiou G."/>
            <person name="Paranjpe S.S."/>
            <person name="van Kruijsbergen I."/>
            <person name="Shu S."/>
            <person name="Carlson J."/>
            <person name="Kinoshita T."/>
            <person name="Ohta Y."/>
            <person name="Mawaribuchi S."/>
            <person name="Jenkins J."/>
            <person name="Grimwood J."/>
            <person name="Schmutz J."/>
            <person name="Mitros T."/>
            <person name="Mozaffari S.V."/>
            <person name="Suzuki Y."/>
            <person name="Haramoto Y."/>
            <person name="Yamamoto T.S."/>
            <person name="Takagi C."/>
            <person name="Heald R."/>
            <person name="Miller K."/>
            <person name="Haudenschild C."/>
            <person name="Kitzman J."/>
            <person name="Nakayama T."/>
            <person name="Izutsu Y."/>
            <person name="Robert J."/>
            <person name="Fortriede J."/>
            <person name="Burns K."/>
            <person name="Lotay V."/>
            <person name="Karimi K."/>
            <person name="Yasuoka Y."/>
            <person name="Dichmann D.S."/>
            <person name="Flajnik M.F."/>
            <person name="Houston D.W."/>
            <person name="Shendure J."/>
            <person name="DuPasquier L."/>
            <person name="Vize P.D."/>
            <person name="Zorn A.M."/>
            <person name="Ito M."/>
            <person name="Marcotte E.M."/>
            <person name="Wallingford J.B."/>
            <person name="Ito Y."/>
            <person name="Asashima M."/>
            <person name="Ueno N."/>
            <person name="Matsuda Y."/>
            <person name="Veenstra G.J."/>
            <person name="Fujiyama A."/>
            <person name="Harland R.M."/>
            <person name="Taira M."/>
            <person name="Rokhsar D.S."/>
        </authorList>
    </citation>
    <scope>NUCLEOTIDE SEQUENCE [LARGE SCALE GENOMIC DNA]</scope>
    <source>
        <strain evidence="2">J</strain>
    </source>
</reference>
<evidence type="ECO:0000313" key="1">
    <source>
        <dbReference type="EMBL" id="OCT71458.1"/>
    </source>
</evidence>
<gene>
    <name evidence="1" type="ORF">XELAEV_18034438mg</name>
</gene>
<accession>A0A974CE66</accession>